<evidence type="ECO:0000313" key="1">
    <source>
        <dbReference type="EMBL" id="MFD1003683.1"/>
    </source>
</evidence>
<dbReference type="Proteomes" id="UP001597112">
    <property type="component" value="Unassembled WGS sequence"/>
</dbReference>
<evidence type="ECO:0000313" key="2">
    <source>
        <dbReference type="Proteomes" id="UP001597112"/>
    </source>
</evidence>
<name>A0ABW3KC92_9BACT</name>
<dbReference type="RefSeq" id="WP_377586630.1">
    <property type="nucleotide sequence ID" value="NZ_JBHTKA010000016.1"/>
</dbReference>
<comment type="caution">
    <text evidence="1">The sequence shown here is derived from an EMBL/GenBank/DDBJ whole genome shotgun (WGS) entry which is preliminary data.</text>
</comment>
<gene>
    <name evidence="1" type="ORF">ACFQ21_30435</name>
</gene>
<protein>
    <submittedName>
        <fullName evidence="1">Uncharacterized protein</fullName>
    </submittedName>
</protein>
<sequence>MATCVTHKKCYLSKEIAEDVLIEAQTTYDYAAGSGPVAVYLCDDCGYYHLTSRGPMNEKLSQYLADGKIQRQKEANRWLDKFKRK</sequence>
<dbReference type="EMBL" id="JBHTKA010000016">
    <property type="protein sequence ID" value="MFD1003683.1"/>
    <property type="molecule type" value="Genomic_DNA"/>
</dbReference>
<proteinExistence type="predicted"/>
<organism evidence="1 2">
    <name type="scientific">Ohtaekwangia kribbensis</name>
    <dbReference type="NCBI Taxonomy" id="688913"/>
    <lineage>
        <taxon>Bacteria</taxon>
        <taxon>Pseudomonadati</taxon>
        <taxon>Bacteroidota</taxon>
        <taxon>Cytophagia</taxon>
        <taxon>Cytophagales</taxon>
        <taxon>Fulvivirgaceae</taxon>
        <taxon>Ohtaekwangia</taxon>
    </lineage>
</organism>
<accession>A0ABW3KC92</accession>
<reference evidence="2" key="1">
    <citation type="journal article" date="2019" name="Int. J. Syst. Evol. Microbiol.">
        <title>The Global Catalogue of Microorganisms (GCM) 10K type strain sequencing project: providing services to taxonomists for standard genome sequencing and annotation.</title>
        <authorList>
            <consortium name="The Broad Institute Genomics Platform"/>
            <consortium name="The Broad Institute Genome Sequencing Center for Infectious Disease"/>
            <person name="Wu L."/>
            <person name="Ma J."/>
        </authorList>
    </citation>
    <scope>NUCLEOTIDE SEQUENCE [LARGE SCALE GENOMIC DNA]</scope>
    <source>
        <strain evidence="2">CCUG 58938</strain>
    </source>
</reference>
<keyword evidence="2" id="KW-1185">Reference proteome</keyword>